<evidence type="ECO:0000313" key="1">
    <source>
        <dbReference type="EMBL" id="ABR46979.1"/>
    </source>
</evidence>
<reference evidence="2" key="1">
    <citation type="journal article" date="2016" name="Genome Announc.">
        <title>Complete genome sequence of Alkaliphilus metalliredigens strain QYMF, an alkaliphilic and metal-reducing bacterium isolated from borax-contaminated leachate ponds.</title>
        <authorList>
            <person name="Hwang C."/>
            <person name="Copeland A."/>
            <person name="Lucas S."/>
            <person name="Lapidus A."/>
            <person name="Barry K."/>
            <person name="Detter J.C."/>
            <person name="Glavina Del Rio T."/>
            <person name="Hammon N."/>
            <person name="Israni S."/>
            <person name="Dalin E."/>
            <person name="Tice H."/>
            <person name="Pitluck S."/>
            <person name="Chertkov O."/>
            <person name="Brettin T."/>
            <person name="Bruce D."/>
            <person name="Han C."/>
            <person name="Schmutz J."/>
            <person name="Larimer F."/>
            <person name="Land M.L."/>
            <person name="Hauser L."/>
            <person name="Kyrpides N."/>
            <person name="Mikhailova N."/>
            <person name="Ye Q."/>
            <person name="Zhou J."/>
            <person name="Richardson P."/>
            <person name="Fields M.W."/>
        </authorList>
    </citation>
    <scope>NUCLEOTIDE SEQUENCE [LARGE SCALE GENOMIC DNA]</scope>
    <source>
        <strain evidence="2">QYMF</strain>
    </source>
</reference>
<accession>A6TLB1</accession>
<keyword evidence="2" id="KW-1185">Reference proteome</keyword>
<dbReference type="Proteomes" id="UP000001572">
    <property type="component" value="Chromosome"/>
</dbReference>
<dbReference type="HOGENOM" id="CLU_2857733_0_0_9"/>
<dbReference type="KEGG" id="amt:Amet_0754"/>
<dbReference type="STRING" id="293826.Amet_0754"/>
<proteinExistence type="predicted"/>
<organism evidence="1 2">
    <name type="scientific">Alkaliphilus metalliredigens (strain QYMF)</name>
    <dbReference type="NCBI Taxonomy" id="293826"/>
    <lineage>
        <taxon>Bacteria</taxon>
        <taxon>Bacillati</taxon>
        <taxon>Bacillota</taxon>
        <taxon>Clostridia</taxon>
        <taxon>Peptostreptococcales</taxon>
        <taxon>Natronincolaceae</taxon>
        <taxon>Alkaliphilus</taxon>
    </lineage>
</organism>
<dbReference type="EMBL" id="CP000724">
    <property type="protein sequence ID" value="ABR46979.1"/>
    <property type="molecule type" value="Genomic_DNA"/>
</dbReference>
<protein>
    <submittedName>
        <fullName evidence="1">Uncharacterized protein</fullName>
    </submittedName>
</protein>
<sequence>MSLGTIKHHQYGKGHIVGVLGCKVIVKFKNALETIEETYDINTYLELRKKEDKQREQTVTLKDR</sequence>
<gene>
    <name evidence="1" type="ordered locus">Amet_0754</name>
</gene>
<name>A6TLB1_ALKMQ</name>
<evidence type="ECO:0000313" key="2">
    <source>
        <dbReference type="Proteomes" id="UP000001572"/>
    </source>
</evidence>
<dbReference type="AlphaFoldDB" id="A6TLB1"/>
<dbReference type="RefSeq" id="WP_012062022.1">
    <property type="nucleotide sequence ID" value="NC_009633.1"/>
</dbReference>